<feature type="region of interest" description="Disordered" evidence="1">
    <location>
        <begin position="217"/>
        <end position="249"/>
    </location>
</feature>
<evidence type="ECO:0000256" key="1">
    <source>
        <dbReference type="SAM" id="MobiDB-lite"/>
    </source>
</evidence>
<proteinExistence type="predicted"/>
<name>A0AAE1YDP4_9LAMI</name>
<evidence type="ECO:0000313" key="3">
    <source>
        <dbReference type="Proteomes" id="UP001293254"/>
    </source>
</evidence>
<comment type="caution">
    <text evidence="2">The sequence shown here is derived from an EMBL/GenBank/DDBJ whole genome shotgun (WGS) entry which is preliminary data.</text>
</comment>
<evidence type="ECO:0000313" key="2">
    <source>
        <dbReference type="EMBL" id="KAK4428351.1"/>
    </source>
</evidence>
<sequence>MADQNPLWNRVAELETQLQRVLNLLGQPPEPLPPALFLQAETLRIRVDAVQRAANAMPNAVEARVGSVVDDVNILRDTMDVKFGALQDKVNLLKRVVCKTDDRVAQSKNWAQAELRWQGVKDLPSAIMAADRLVGFSVTNGPDLDRKKKDSGRDKGKSSKTGRDGKFKKKKKEVTVSGNKDIVQPTFDKSKKGCYLCNGDHRMRDCPKREKLNALVADTNDEDDEGGSTRVNSLQLLSALQEKPLPKHA</sequence>
<gene>
    <name evidence="2" type="ORF">Salat_1134700</name>
</gene>
<reference evidence="2" key="1">
    <citation type="submission" date="2020-06" db="EMBL/GenBank/DDBJ databases">
        <authorList>
            <person name="Li T."/>
            <person name="Hu X."/>
            <person name="Zhang T."/>
            <person name="Song X."/>
            <person name="Zhang H."/>
            <person name="Dai N."/>
            <person name="Sheng W."/>
            <person name="Hou X."/>
            <person name="Wei L."/>
        </authorList>
    </citation>
    <scope>NUCLEOTIDE SEQUENCE</scope>
    <source>
        <strain evidence="2">3651</strain>
        <tissue evidence="2">Leaf</tissue>
    </source>
</reference>
<feature type="region of interest" description="Disordered" evidence="1">
    <location>
        <begin position="140"/>
        <end position="178"/>
    </location>
</feature>
<reference evidence="2" key="2">
    <citation type="journal article" date="2024" name="Plant">
        <title>Genomic evolution and insights into agronomic trait innovations of Sesamum species.</title>
        <authorList>
            <person name="Miao H."/>
            <person name="Wang L."/>
            <person name="Qu L."/>
            <person name="Liu H."/>
            <person name="Sun Y."/>
            <person name="Le M."/>
            <person name="Wang Q."/>
            <person name="Wei S."/>
            <person name="Zheng Y."/>
            <person name="Lin W."/>
            <person name="Duan Y."/>
            <person name="Cao H."/>
            <person name="Xiong S."/>
            <person name="Wang X."/>
            <person name="Wei L."/>
            <person name="Li C."/>
            <person name="Ma Q."/>
            <person name="Ju M."/>
            <person name="Zhao R."/>
            <person name="Li G."/>
            <person name="Mu C."/>
            <person name="Tian Q."/>
            <person name="Mei H."/>
            <person name="Zhang T."/>
            <person name="Gao T."/>
            <person name="Zhang H."/>
        </authorList>
    </citation>
    <scope>NUCLEOTIDE SEQUENCE</scope>
    <source>
        <strain evidence="2">3651</strain>
    </source>
</reference>
<accession>A0AAE1YDP4</accession>
<keyword evidence="3" id="KW-1185">Reference proteome</keyword>
<dbReference type="Proteomes" id="UP001293254">
    <property type="component" value="Unassembled WGS sequence"/>
</dbReference>
<dbReference type="AlphaFoldDB" id="A0AAE1YDP4"/>
<organism evidence="2 3">
    <name type="scientific">Sesamum alatum</name>
    <dbReference type="NCBI Taxonomy" id="300844"/>
    <lineage>
        <taxon>Eukaryota</taxon>
        <taxon>Viridiplantae</taxon>
        <taxon>Streptophyta</taxon>
        <taxon>Embryophyta</taxon>
        <taxon>Tracheophyta</taxon>
        <taxon>Spermatophyta</taxon>
        <taxon>Magnoliopsida</taxon>
        <taxon>eudicotyledons</taxon>
        <taxon>Gunneridae</taxon>
        <taxon>Pentapetalae</taxon>
        <taxon>asterids</taxon>
        <taxon>lamiids</taxon>
        <taxon>Lamiales</taxon>
        <taxon>Pedaliaceae</taxon>
        <taxon>Sesamum</taxon>
    </lineage>
</organism>
<feature type="compositionally biased region" description="Polar residues" evidence="1">
    <location>
        <begin position="229"/>
        <end position="238"/>
    </location>
</feature>
<protein>
    <submittedName>
        <fullName evidence="2">Uncharacterized protein</fullName>
    </submittedName>
</protein>
<dbReference type="EMBL" id="JACGWO010000004">
    <property type="protein sequence ID" value="KAK4428351.1"/>
    <property type="molecule type" value="Genomic_DNA"/>
</dbReference>
<feature type="compositionally biased region" description="Basic and acidic residues" evidence="1">
    <location>
        <begin position="143"/>
        <end position="165"/>
    </location>
</feature>